<dbReference type="PANTHER" id="PTHR48125:SF10">
    <property type="entry name" value="OS12G0136300 PROTEIN"/>
    <property type="match status" value="1"/>
</dbReference>
<feature type="region of interest" description="Disordered" evidence="1">
    <location>
        <begin position="1"/>
        <end position="106"/>
    </location>
</feature>
<dbReference type="Proteomes" id="UP000290439">
    <property type="component" value="Chromosome"/>
</dbReference>
<sequence>MVAGVADTEVQQAQSAKPAEVAAVVAAPRAQSATPAEPEAGRVVAQPVEEARRAGSADPSAAKDATQPEARPALPADGKKVSGDIDAVRPISAKDPGRTAPPSSGDWMKITPPPGASPQTKLLIAQAEKAIRFAVDLLGREYTVTPPPEVSALLKSVKADNVGNGQVVQAYNKIAGQSRDTQTSLLAMDDKVAKTSTVMADEKSKNLAAIKTIVSELKDGLKPYFPVKKLTATQDYAVMQLVAQALRKICEKIVAAADYNWDIAHGKGGGNGSGGGAGGGGIPGSGAQQPGGQGGGGDGGLGGLLSMLPMLGMIPMSLIPMLPMLHEMFAPDEPKNGEEKKPEGAPPPPPPGEGKPPEGQAPPPGETGKPAEGAAAAGEQKPDPNKPTGEPAKAEEPKAATA</sequence>
<evidence type="ECO:0000256" key="1">
    <source>
        <dbReference type="SAM" id="MobiDB-lite"/>
    </source>
</evidence>
<gene>
    <name evidence="2" type="ORF">NCTC10797_05684</name>
</gene>
<dbReference type="AlphaFoldDB" id="A0A4V6ID22"/>
<dbReference type="EMBL" id="LR215973">
    <property type="protein sequence ID" value="VFB01854.1"/>
    <property type="molecule type" value="Genomic_DNA"/>
</dbReference>
<feature type="compositionally biased region" description="Low complexity" evidence="1">
    <location>
        <begin position="366"/>
        <end position="379"/>
    </location>
</feature>
<feature type="compositionally biased region" description="Basic and acidic residues" evidence="1">
    <location>
        <begin position="392"/>
        <end position="402"/>
    </location>
</feature>
<feature type="region of interest" description="Disordered" evidence="1">
    <location>
        <begin position="329"/>
        <end position="402"/>
    </location>
</feature>
<proteinExistence type="predicted"/>
<reference evidence="2 3" key="1">
    <citation type="submission" date="2019-02" db="EMBL/GenBank/DDBJ databases">
        <authorList>
            <consortium name="Pathogen Informatics"/>
        </authorList>
    </citation>
    <scope>NUCLEOTIDE SEQUENCE [LARGE SCALE GENOMIC DNA]</scope>
    <source>
        <strain evidence="2 3">3012STDY6756504</strain>
    </source>
</reference>
<feature type="compositionally biased region" description="Basic and acidic residues" evidence="1">
    <location>
        <begin position="332"/>
        <end position="343"/>
    </location>
</feature>
<feature type="compositionally biased region" description="Basic and acidic residues" evidence="1">
    <location>
        <begin position="77"/>
        <end position="87"/>
    </location>
</feature>
<organism evidence="2 3">
    <name type="scientific">Nocardia cyriacigeorgica</name>
    <dbReference type="NCBI Taxonomy" id="135487"/>
    <lineage>
        <taxon>Bacteria</taxon>
        <taxon>Bacillati</taxon>
        <taxon>Actinomycetota</taxon>
        <taxon>Actinomycetes</taxon>
        <taxon>Mycobacteriales</taxon>
        <taxon>Nocardiaceae</taxon>
        <taxon>Nocardia</taxon>
    </lineage>
</organism>
<dbReference type="PANTHER" id="PTHR48125">
    <property type="entry name" value="LP07818P1"/>
    <property type="match status" value="1"/>
</dbReference>
<feature type="compositionally biased region" description="Low complexity" evidence="1">
    <location>
        <begin position="16"/>
        <end position="33"/>
    </location>
</feature>
<evidence type="ECO:0000313" key="3">
    <source>
        <dbReference type="Proteomes" id="UP000290439"/>
    </source>
</evidence>
<feature type="compositionally biased region" description="Pro residues" evidence="1">
    <location>
        <begin position="344"/>
        <end position="365"/>
    </location>
</feature>
<feature type="region of interest" description="Disordered" evidence="1">
    <location>
        <begin position="274"/>
        <end position="298"/>
    </location>
</feature>
<evidence type="ECO:0000313" key="2">
    <source>
        <dbReference type="EMBL" id="VFB01854.1"/>
    </source>
</evidence>
<protein>
    <submittedName>
        <fullName evidence="2">Uncharacterized protein</fullName>
    </submittedName>
</protein>
<accession>A0A4V6ID22</accession>
<name>A0A4V6ID22_9NOCA</name>